<dbReference type="InterPro" id="IPR041078">
    <property type="entry name" value="Plavaka"/>
</dbReference>
<organism evidence="2 3">
    <name type="scientific">Heliocybe sulcata</name>
    <dbReference type="NCBI Taxonomy" id="5364"/>
    <lineage>
        <taxon>Eukaryota</taxon>
        <taxon>Fungi</taxon>
        <taxon>Dikarya</taxon>
        <taxon>Basidiomycota</taxon>
        <taxon>Agaricomycotina</taxon>
        <taxon>Agaricomycetes</taxon>
        <taxon>Gloeophyllales</taxon>
        <taxon>Gloeophyllaceae</taxon>
        <taxon>Heliocybe</taxon>
    </lineage>
</organism>
<dbReference type="STRING" id="5364.A0A5C3MSK5"/>
<evidence type="ECO:0000313" key="2">
    <source>
        <dbReference type="EMBL" id="TFK48374.1"/>
    </source>
</evidence>
<sequence>MPTTAITTVGRPVRANREDEIPLDELLTSQEADEDLSGRSSDETASYGPYPNASALMLGNWYWTSGEKKSKADLQWLSDDVLQSDLFNPADLKGVNRDKIDRSLAADRSDGWIRRSVTIRVPFGDKNISPKDFTIDGLQYRRLTSVLRSIFEDRSSSRFTYHPYRLLWQPPGLDDPIEAVQGELYISKAYLAADAELQASPKEPGCNLPRAIAAFMFWSDSTQLTDFSSASLWPVYALFGNQSKYAHGRPSAQACHHIAYLPKFIRDTTGKSGSSQLLTHCRRELMHAIWKILLDDEFQEAYRHGIIVDCSDGIRRRLYPRLFTYSADYPEKVLLATIRDKGGCPCPRCLIMKDKISRLGQVADMRCQYRDARVDDEERRQKVQTAIDLVYKRGFAVNSAAVERLLKPESYVPTENAFSIQLSDYGLNFFDMLVVDLLHEWELGVWKQILTHLIHLLHSEKGEQIAEFNTRLAHLDRKPLEDLGIVSGS</sequence>
<dbReference type="Proteomes" id="UP000305948">
    <property type="component" value="Unassembled WGS sequence"/>
</dbReference>
<evidence type="ECO:0000256" key="1">
    <source>
        <dbReference type="SAM" id="MobiDB-lite"/>
    </source>
</evidence>
<proteinExistence type="predicted"/>
<dbReference type="Pfam" id="PF18759">
    <property type="entry name" value="Plavaka"/>
    <property type="match status" value="1"/>
</dbReference>
<protein>
    <submittedName>
        <fullName evidence="2">Uncharacterized protein</fullName>
    </submittedName>
</protein>
<reference evidence="2 3" key="1">
    <citation type="journal article" date="2019" name="Nat. Ecol. Evol.">
        <title>Megaphylogeny resolves global patterns of mushroom evolution.</title>
        <authorList>
            <person name="Varga T."/>
            <person name="Krizsan K."/>
            <person name="Foldi C."/>
            <person name="Dima B."/>
            <person name="Sanchez-Garcia M."/>
            <person name="Sanchez-Ramirez S."/>
            <person name="Szollosi G.J."/>
            <person name="Szarkandi J.G."/>
            <person name="Papp V."/>
            <person name="Albert L."/>
            <person name="Andreopoulos W."/>
            <person name="Angelini C."/>
            <person name="Antonin V."/>
            <person name="Barry K.W."/>
            <person name="Bougher N.L."/>
            <person name="Buchanan P."/>
            <person name="Buyck B."/>
            <person name="Bense V."/>
            <person name="Catcheside P."/>
            <person name="Chovatia M."/>
            <person name="Cooper J."/>
            <person name="Damon W."/>
            <person name="Desjardin D."/>
            <person name="Finy P."/>
            <person name="Geml J."/>
            <person name="Haridas S."/>
            <person name="Hughes K."/>
            <person name="Justo A."/>
            <person name="Karasinski D."/>
            <person name="Kautmanova I."/>
            <person name="Kiss B."/>
            <person name="Kocsube S."/>
            <person name="Kotiranta H."/>
            <person name="LaButti K.M."/>
            <person name="Lechner B.E."/>
            <person name="Liimatainen K."/>
            <person name="Lipzen A."/>
            <person name="Lukacs Z."/>
            <person name="Mihaltcheva S."/>
            <person name="Morgado L.N."/>
            <person name="Niskanen T."/>
            <person name="Noordeloos M.E."/>
            <person name="Ohm R.A."/>
            <person name="Ortiz-Santana B."/>
            <person name="Ovrebo C."/>
            <person name="Racz N."/>
            <person name="Riley R."/>
            <person name="Savchenko A."/>
            <person name="Shiryaev A."/>
            <person name="Soop K."/>
            <person name="Spirin V."/>
            <person name="Szebenyi C."/>
            <person name="Tomsovsky M."/>
            <person name="Tulloss R.E."/>
            <person name="Uehling J."/>
            <person name="Grigoriev I.V."/>
            <person name="Vagvolgyi C."/>
            <person name="Papp T."/>
            <person name="Martin F.M."/>
            <person name="Miettinen O."/>
            <person name="Hibbett D.S."/>
            <person name="Nagy L.G."/>
        </authorList>
    </citation>
    <scope>NUCLEOTIDE SEQUENCE [LARGE SCALE GENOMIC DNA]</scope>
    <source>
        <strain evidence="2 3">OMC1185</strain>
    </source>
</reference>
<dbReference type="AlphaFoldDB" id="A0A5C3MSK5"/>
<dbReference type="OrthoDB" id="3208495at2759"/>
<keyword evidence="3" id="KW-1185">Reference proteome</keyword>
<gene>
    <name evidence="2" type="ORF">OE88DRAFT_1713963</name>
</gene>
<evidence type="ECO:0000313" key="3">
    <source>
        <dbReference type="Proteomes" id="UP000305948"/>
    </source>
</evidence>
<feature type="region of interest" description="Disordered" evidence="1">
    <location>
        <begin position="1"/>
        <end position="49"/>
    </location>
</feature>
<dbReference type="EMBL" id="ML213519">
    <property type="protein sequence ID" value="TFK48374.1"/>
    <property type="molecule type" value="Genomic_DNA"/>
</dbReference>
<accession>A0A5C3MSK5</accession>
<name>A0A5C3MSK5_9AGAM</name>